<dbReference type="RefSeq" id="WP_013346953.1">
    <property type="nucleotide sequence ID" value="NC_014541.1"/>
</dbReference>
<name>E1SMD8_FERBD</name>
<dbReference type="KEGG" id="fbl:Fbal_3449"/>
<organism evidence="1 2">
    <name type="scientific">Ferrimonas balearica (strain DSM 9799 / CCM 4581 / KCTC 23876 / PAT)</name>
    <dbReference type="NCBI Taxonomy" id="550540"/>
    <lineage>
        <taxon>Bacteria</taxon>
        <taxon>Pseudomonadati</taxon>
        <taxon>Pseudomonadota</taxon>
        <taxon>Gammaproteobacteria</taxon>
        <taxon>Alteromonadales</taxon>
        <taxon>Ferrimonadaceae</taxon>
        <taxon>Ferrimonas</taxon>
    </lineage>
</organism>
<dbReference type="HOGENOM" id="CLU_2522631_0_0_6"/>
<evidence type="ECO:0008006" key="3">
    <source>
        <dbReference type="Google" id="ProtNLM"/>
    </source>
</evidence>
<dbReference type="GeneID" id="67183663"/>
<evidence type="ECO:0000313" key="1">
    <source>
        <dbReference type="EMBL" id="ADN77647.1"/>
    </source>
</evidence>
<dbReference type="InterPro" id="IPR021268">
    <property type="entry name" value="DUF2845"/>
</dbReference>
<keyword evidence="2" id="KW-1185">Reference proteome</keyword>
<protein>
    <recommendedName>
        <fullName evidence="3">DUF2845 domain-containing protein</fullName>
    </recommendedName>
</protein>
<dbReference type="EMBL" id="CP002209">
    <property type="protein sequence ID" value="ADN77647.1"/>
    <property type="molecule type" value="Genomic_DNA"/>
</dbReference>
<reference evidence="1 2" key="1">
    <citation type="journal article" date="2010" name="Stand. Genomic Sci.">
        <title>Complete genome sequence of Ferrimonas balearica type strain (PAT).</title>
        <authorList>
            <person name="Nolan M."/>
            <person name="Sikorski J."/>
            <person name="Davenport K."/>
            <person name="Lucas S."/>
            <person name="Glavina Del Rio T."/>
            <person name="Tice H."/>
            <person name="Cheng J."/>
            <person name="Goodwin L."/>
            <person name="Pitluck S."/>
            <person name="Liolios K."/>
            <person name="Ivanova N."/>
            <person name="Mavromatis K."/>
            <person name="Ovchinnikova G."/>
            <person name="Pati A."/>
            <person name="Chen A."/>
            <person name="Palaniappan K."/>
            <person name="Land M."/>
            <person name="Hauser L."/>
            <person name="Chang Y."/>
            <person name="Jeffries C."/>
            <person name="Tapia R."/>
            <person name="Brettin T."/>
            <person name="Detter J."/>
            <person name="Han C."/>
            <person name="Yasawong M."/>
            <person name="Rohde M."/>
            <person name="Tindall B."/>
            <person name="Goker M."/>
            <person name="Woyke T."/>
            <person name="Bristow J."/>
            <person name="Eisen J."/>
            <person name="Markowitz V."/>
            <person name="Hugenholtz P."/>
            <person name="Kyrpides N."/>
            <person name="Klenk H."/>
            <person name="Lapidus A."/>
        </authorList>
    </citation>
    <scope>NUCLEOTIDE SEQUENCE [LARGE SCALE GENOMIC DNA]</scope>
    <source>
        <strain evidence="2">DSM 9799 / CCM 4581 / KCTC 23876 / PAT</strain>
    </source>
</reference>
<dbReference type="AlphaFoldDB" id="E1SMD8"/>
<dbReference type="OrthoDB" id="8906462at2"/>
<proteinExistence type="predicted"/>
<dbReference type="Pfam" id="PF11006">
    <property type="entry name" value="DUF2845"/>
    <property type="match status" value="1"/>
</dbReference>
<sequence length="84" mass="9273">MLLLTLLTFPAASYQKTLPSVRCGTHLIRIGDSLSALKRVCGKPLAIDSAGQQGKDYSYQFGRSGAITLIRVKQHRVTRIVMVR</sequence>
<evidence type="ECO:0000313" key="2">
    <source>
        <dbReference type="Proteomes" id="UP000006683"/>
    </source>
</evidence>
<gene>
    <name evidence="1" type="ordered locus">Fbal_3449</name>
</gene>
<dbReference type="Proteomes" id="UP000006683">
    <property type="component" value="Chromosome"/>
</dbReference>
<dbReference type="STRING" id="550540.Fbal_3449"/>
<accession>E1SMD8</accession>